<dbReference type="Proteomes" id="UP001053296">
    <property type="component" value="Chromosome"/>
</dbReference>
<dbReference type="InterPro" id="IPR000524">
    <property type="entry name" value="Tscrpt_reg_HTH_GntR"/>
</dbReference>
<dbReference type="Gene3D" id="1.10.10.10">
    <property type="entry name" value="Winged helix-like DNA-binding domain superfamily/Winged helix DNA-binding domain"/>
    <property type="match status" value="1"/>
</dbReference>
<dbReference type="Gene3D" id="3.40.1410.10">
    <property type="entry name" value="Chorismate lyase-like"/>
    <property type="match status" value="1"/>
</dbReference>
<dbReference type="SMART" id="SM00345">
    <property type="entry name" value="HTH_GNTR"/>
    <property type="match status" value="1"/>
</dbReference>
<keyword evidence="1" id="KW-0805">Transcription regulation</keyword>
<dbReference type="PRINTS" id="PR00035">
    <property type="entry name" value="HTHGNTR"/>
</dbReference>
<dbReference type="InterPro" id="IPR011663">
    <property type="entry name" value="UTRA"/>
</dbReference>
<organism evidence="5 6">
    <name type="scientific">Pseudodesulfovibrio sediminis</name>
    <dbReference type="NCBI Taxonomy" id="2810563"/>
    <lineage>
        <taxon>Bacteria</taxon>
        <taxon>Pseudomonadati</taxon>
        <taxon>Thermodesulfobacteriota</taxon>
        <taxon>Desulfovibrionia</taxon>
        <taxon>Desulfovibrionales</taxon>
        <taxon>Desulfovibrionaceae</taxon>
    </lineage>
</organism>
<sequence>MLTRGTGVALWRQIYSTLELEISSGRLQPGDRLPSENALSAKFAVNRHTIRRALSTLEENGLIRVEHGRGSFVQEPVIHYPVSRRTRFSENLSKQRRTPGNVFIRAVDAEADRLVAEALDIESGAVVTCVSSAGEADGRRISYSTSYFPRSLFPGMVRIYRENGSVTRTLEHFGVGDYSRKQTRIISRMPSAEEARELRQPRTRPVLITESINVDSRGVPVEFGICLFASDWVQILVEPSE</sequence>
<reference evidence="5" key="1">
    <citation type="journal article" date="2022" name="Arch. Microbiol.">
        <title>Pseudodesulfovibrio sediminis sp. nov., a mesophilic and neutrophilic sulfate-reducing bacterium isolated from sediment of a brackish lake.</title>
        <authorList>
            <person name="Takahashi A."/>
            <person name="Kojima H."/>
            <person name="Watanabe M."/>
            <person name="Fukui M."/>
        </authorList>
    </citation>
    <scope>NUCLEOTIDE SEQUENCE</scope>
    <source>
        <strain evidence="5">SF6</strain>
    </source>
</reference>
<dbReference type="SUPFAM" id="SSF46785">
    <property type="entry name" value="Winged helix' DNA-binding domain"/>
    <property type="match status" value="1"/>
</dbReference>
<dbReference type="SMART" id="SM00866">
    <property type="entry name" value="UTRA"/>
    <property type="match status" value="1"/>
</dbReference>
<dbReference type="NCBIfam" id="TIGR02325">
    <property type="entry name" value="C_P_lyase_phnF"/>
    <property type="match status" value="1"/>
</dbReference>
<dbReference type="SUPFAM" id="SSF64288">
    <property type="entry name" value="Chorismate lyase-like"/>
    <property type="match status" value="1"/>
</dbReference>
<dbReference type="InterPro" id="IPR036388">
    <property type="entry name" value="WH-like_DNA-bd_sf"/>
</dbReference>
<dbReference type="PANTHER" id="PTHR44846:SF1">
    <property type="entry name" value="MANNOSYL-D-GLYCERATE TRANSPORT_METABOLISM SYSTEM REPRESSOR MNGR-RELATED"/>
    <property type="match status" value="1"/>
</dbReference>
<dbReference type="PANTHER" id="PTHR44846">
    <property type="entry name" value="MANNOSYL-D-GLYCERATE TRANSPORT/METABOLISM SYSTEM REPRESSOR MNGR-RELATED"/>
    <property type="match status" value="1"/>
</dbReference>
<evidence type="ECO:0000256" key="3">
    <source>
        <dbReference type="ARBA" id="ARBA00023163"/>
    </source>
</evidence>
<protein>
    <submittedName>
        <fullName evidence="5">Phosphonate metabolism transcriptional regulator PhnF</fullName>
    </submittedName>
</protein>
<dbReference type="Pfam" id="PF00392">
    <property type="entry name" value="GntR"/>
    <property type="match status" value="1"/>
</dbReference>
<feature type="domain" description="HTH gntR-type" evidence="4">
    <location>
        <begin position="8"/>
        <end position="76"/>
    </location>
</feature>
<evidence type="ECO:0000313" key="6">
    <source>
        <dbReference type="Proteomes" id="UP001053296"/>
    </source>
</evidence>
<dbReference type="CDD" id="cd07377">
    <property type="entry name" value="WHTH_GntR"/>
    <property type="match status" value="1"/>
</dbReference>
<evidence type="ECO:0000313" key="5">
    <source>
        <dbReference type="EMBL" id="BCS89873.1"/>
    </source>
</evidence>
<keyword evidence="6" id="KW-1185">Reference proteome</keyword>
<evidence type="ECO:0000259" key="4">
    <source>
        <dbReference type="PROSITE" id="PS50949"/>
    </source>
</evidence>
<dbReference type="InterPro" id="IPR012702">
    <property type="entry name" value="CP_lyase_PhnF"/>
</dbReference>
<accession>A0ABN6EU81</accession>
<evidence type="ECO:0000256" key="2">
    <source>
        <dbReference type="ARBA" id="ARBA00023125"/>
    </source>
</evidence>
<dbReference type="InterPro" id="IPR050679">
    <property type="entry name" value="Bact_HTH_transcr_reg"/>
</dbReference>
<dbReference type="PROSITE" id="PS50949">
    <property type="entry name" value="HTH_GNTR"/>
    <property type="match status" value="1"/>
</dbReference>
<dbReference type="EMBL" id="AP024485">
    <property type="protein sequence ID" value="BCS89873.1"/>
    <property type="molecule type" value="Genomic_DNA"/>
</dbReference>
<dbReference type="Pfam" id="PF07702">
    <property type="entry name" value="UTRA"/>
    <property type="match status" value="1"/>
</dbReference>
<keyword evidence="2" id="KW-0238">DNA-binding</keyword>
<evidence type="ECO:0000256" key="1">
    <source>
        <dbReference type="ARBA" id="ARBA00023015"/>
    </source>
</evidence>
<dbReference type="RefSeq" id="WP_229591827.1">
    <property type="nucleotide sequence ID" value="NZ_AP024485.1"/>
</dbReference>
<dbReference type="InterPro" id="IPR036390">
    <property type="entry name" value="WH_DNA-bd_sf"/>
</dbReference>
<name>A0ABN6EU81_9BACT</name>
<keyword evidence="3" id="KW-0804">Transcription</keyword>
<dbReference type="InterPro" id="IPR028978">
    <property type="entry name" value="Chorismate_lyase_/UTRA_dom_sf"/>
</dbReference>
<proteinExistence type="predicted"/>
<gene>
    <name evidence="5" type="ORF">PSDVSF_31150</name>
</gene>